<dbReference type="NCBIfam" id="TIGR02625">
    <property type="entry name" value="YiiL_rotase"/>
    <property type="match status" value="1"/>
</dbReference>
<dbReference type="Pfam" id="PF05336">
    <property type="entry name" value="rhaM"/>
    <property type="match status" value="1"/>
</dbReference>
<sequence length="105" mass="12349">MIERIASIMYLYEGNQAEYKKRHDELWPEMEQALKAHGASNYSIFLDPVTDILFAYLEVENKADYDRIAETEICKKWWAYMAPIMKSNEDNSPVSKDLTQVFYLA</sequence>
<dbReference type="InterPro" id="IPR011008">
    <property type="entry name" value="Dimeric_a/b-barrel"/>
</dbReference>
<reference evidence="6 7" key="1">
    <citation type="journal article" date="2014" name="Int. J. Syst. Evol. Microbiol.">
        <title>Listeria floridensis sp. nov., Listeria aquatica sp. nov., Listeria cornellensis sp. nov., Listeria riparia sp. nov. and Listeria grandensis sp. nov., from agricultural and natural environments.</title>
        <authorList>
            <person name="den Bakker H.C."/>
            <person name="Warchocki S."/>
            <person name="Wright E.M."/>
            <person name="Allred A.F."/>
            <person name="Ahlstrom C."/>
            <person name="Manuel C.S."/>
            <person name="Stasiewicz M.J."/>
            <person name="Burrell A."/>
            <person name="Roof S."/>
            <person name="Strawn L."/>
            <person name="Fortes E.D."/>
            <person name="Nightingale K.K."/>
            <person name="Kephart D."/>
            <person name="Wiedmann M."/>
        </authorList>
    </citation>
    <scope>NUCLEOTIDE SEQUENCE [LARGE SCALE GENOMIC DNA]</scope>
    <source>
        <strain evidence="6 7">FSL S10-1187</strain>
    </source>
</reference>
<evidence type="ECO:0000256" key="3">
    <source>
        <dbReference type="ARBA" id="ARBA00023277"/>
    </source>
</evidence>
<keyword evidence="3" id="KW-0119">Carbohydrate metabolism</keyword>
<evidence type="ECO:0000313" key="7">
    <source>
        <dbReference type="Proteomes" id="UP000019249"/>
    </source>
</evidence>
<dbReference type="Gene3D" id="3.30.70.100">
    <property type="match status" value="1"/>
</dbReference>
<evidence type="ECO:0000256" key="5">
    <source>
        <dbReference type="NCBIfam" id="TIGR02625"/>
    </source>
</evidence>
<evidence type="ECO:0000313" key="6">
    <source>
        <dbReference type="EMBL" id="EUJ33961.1"/>
    </source>
</evidence>
<organism evidence="6 7">
    <name type="scientific">Listeria floridensis FSL S10-1187</name>
    <dbReference type="NCBI Taxonomy" id="1265817"/>
    <lineage>
        <taxon>Bacteria</taxon>
        <taxon>Bacillati</taxon>
        <taxon>Bacillota</taxon>
        <taxon>Bacilli</taxon>
        <taxon>Bacillales</taxon>
        <taxon>Listeriaceae</taxon>
        <taxon>Listeria</taxon>
    </lineage>
</organism>
<accession>A0ABN0RJ63</accession>
<dbReference type="EC" id="5.1.3.32" evidence="5"/>
<keyword evidence="2" id="KW-0413">Isomerase</keyword>
<evidence type="ECO:0000256" key="4">
    <source>
        <dbReference type="ARBA" id="ARBA00023308"/>
    </source>
</evidence>
<dbReference type="Proteomes" id="UP000019249">
    <property type="component" value="Unassembled WGS sequence"/>
</dbReference>
<proteinExistence type="inferred from homology"/>
<name>A0ABN0RJ63_9LIST</name>
<keyword evidence="1" id="KW-0963">Cytoplasm</keyword>
<dbReference type="HAMAP" id="MF_01663">
    <property type="entry name" value="L_rham_rotase"/>
    <property type="match status" value="1"/>
</dbReference>
<evidence type="ECO:0000256" key="1">
    <source>
        <dbReference type="ARBA" id="ARBA00022490"/>
    </source>
</evidence>
<keyword evidence="4" id="KW-0684">Rhamnose metabolism</keyword>
<gene>
    <name evidence="6" type="ORF">MFLO_02065</name>
</gene>
<dbReference type="PANTHER" id="PTHR34389:SF2">
    <property type="entry name" value="L-RHAMNOSE MUTAROTASE"/>
    <property type="match status" value="1"/>
</dbReference>
<keyword evidence="7" id="KW-1185">Reference proteome</keyword>
<evidence type="ECO:0000256" key="2">
    <source>
        <dbReference type="ARBA" id="ARBA00023235"/>
    </source>
</evidence>
<dbReference type="PANTHER" id="PTHR34389">
    <property type="entry name" value="L-RHAMNOSE MUTAROTASE"/>
    <property type="match status" value="1"/>
</dbReference>
<dbReference type="InterPro" id="IPR008000">
    <property type="entry name" value="Rham/fucose_mutarotase"/>
</dbReference>
<dbReference type="EMBL" id="AODF01000001">
    <property type="protein sequence ID" value="EUJ33961.1"/>
    <property type="molecule type" value="Genomic_DNA"/>
</dbReference>
<protein>
    <recommendedName>
        <fullName evidence="5">L-rhamnose mutarotase</fullName>
        <ecNumber evidence="5">5.1.3.32</ecNumber>
    </recommendedName>
</protein>
<dbReference type="SUPFAM" id="SSF54909">
    <property type="entry name" value="Dimeric alpha+beta barrel"/>
    <property type="match status" value="1"/>
</dbReference>
<dbReference type="InterPro" id="IPR013448">
    <property type="entry name" value="L-rhamnose_mutarotase"/>
</dbReference>
<comment type="caution">
    <text evidence="6">The sequence shown here is derived from an EMBL/GenBank/DDBJ whole genome shotgun (WGS) entry which is preliminary data.</text>
</comment>